<protein>
    <submittedName>
        <fullName evidence="6">Uncharacterized protein</fullName>
    </submittedName>
</protein>
<feature type="compositionally biased region" description="Gly residues" evidence="5">
    <location>
        <begin position="171"/>
        <end position="189"/>
    </location>
</feature>
<evidence type="ECO:0000256" key="5">
    <source>
        <dbReference type="SAM" id="MobiDB-lite"/>
    </source>
</evidence>
<evidence type="ECO:0000256" key="2">
    <source>
        <dbReference type="ARBA" id="ARBA00010617"/>
    </source>
</evidence>
<organism evidence="6 7">
    <name type="scientific">Tribonema minus</name>
    <dbReference type="NCBI Taxonomy" id="303371"/>
    <lineage>
        <taxon>Eukaryota</taxon>
        <taxon>Sar</taxon>
        <taxon>Stramenopiles</taxon>
        <taxon>Ochrophyta</taxon>
        <taxon>PX clade</taxon>
        <taxon>Xanthophyceae</taxon>
        <taxon>Tribonematales</taxon>
        <taxon>Tribonemataceae</taxon>
        <taxon>Tribonema</taxon>
    </lineage>
</organism>
<feature type="compositionally biased region" description="Low complexity" evidence="5">
    <location>
        <begin position="1034"/>
        <end position="1050"/>
    </location>
</feature>
<feature type="compositionally biased region" description="Low complexity" evidence="5">
    <location>
        <begin position="542"/>
        <end position="581"/>
    </location>
</feature>
<dbReference type="Proteomes" id="UP000664859">
    <property type="component" value="Unassembled WGS sequence"/>
</dbReference>
<comment type="cofactor">
    <cofactor evidence="1">
        <name>heme</name>
        <dbReference type="ChEBI" id="CHEBI:30413"/>
    </cofactor>
</comment>
<evidence type="ECO:0000313" key="6">
    <source>
        <dbReference type="EMBL" id="KAG5179438.1"/>
    </source>
</evidence>
<feature type="region of interest" description="Disordered" evidence="5">
    <location>
        <begin position="167"/>
        <end position="291"/>
    </location>
</feature>
<feature type="compositionally biased region" description="Gly residues" evidence="5">
    <location>
        <begin position="955"/>
        <end position="969"/>
    </location>
</feature>
<feature type="compositionally biased region" description="Pro residues" evidence="5">
    <location>
        <begin position="530"/>
        <end position="541"/>
    </location>
</feature>
<name>A0A836CBX3_9STRA</name>
<feature type="region of interest" description="Disordered" evidence="5">
    <location>
        <begin position="1249"/>
        <end position="1269"/>
    </location>
</feature>
<dbReference type="OrthoDB" id="3945418at2759"/>
<keyword evidence="3" id="KW-0479">Metal-binding</keyword>
<feature type="region of interest" description="Disordered" evidence="5">
    <location>
        <begin position="1150"/>
        <end position="1190"/>
    </location>
</feature>
<dbReference type="EMBL" id="JAFCMP010000468">
    <property type="protein sequence ID" value="KAG5179438.1"/>
    <property type="molecule type" value="Genomic_DNA"/>
</dbReference>
<reference evidence="6" key="1">
    <citation type="submission" date="2021-02" db="EMBL/GenBank/DDBJ databases">
        <title>First Annotated Genome of the Yellow-green Alga Tribonema minus.</title>
        <authorList>
            <person name="Mahan K.M."/>
        </authorList>
    </citation>
    <scope>NUCLEOTIDE SEQUENCE</scope>
    <source>
        <strain evidence="6">UTEX B ZZ1240</strain>
    </source>
</reference>
<comment type="caution">
    <text evidence="6">The sequence shown here is derived from an EMBL/GenBank/DDBJ whole genome shotgun (WGS) entry which is preliminary data.</text>
</comment>
<accession>A0A836CBX3</accession>
<dbReference type="GO" id="GO:0004497">
    <property type="term" value="F:monooxygenase activity"/>
    <property type="evidence" value="ECO:0007669"/>
    <property type="project" value="InterPro"/>
</dbReference>
<dbReference type="Pfam" id="PF00067">
    <property type="entry name" value="p450"/>
    <property type="match status" value="1"/>
</dbReference>
<keyword evidence="7" id="KW-1185">Reference proteome</keyword>
<proteinExistence type="inferred from homology"/>
<feature type="compositionally biased region" description="Acidic residues" evidence="5">
    <location>
        <begin position="717"/>
        <end position="733"/>
    </location>
</feature>
<feature type="compositionally biased region" description="Acidic residues" evidence="5">
    <location>
        <begin position="907"/>
        <end position="927"/>
    </location>
</feature>
<feature type="compositionally biased region" description="Low complexity" evidence="5">
    <location>
        <begin position="858"/>
        <end position="875"/>
    </location>
</feature>
<feature type="compositionally biased region" description="Basic and acidic residues" evidence="5">
    <location>
        <begin position="249"/>
        <end position="288"/>
    </location>
</feature>
<feature type="region of interest" description="Disordered" evidence="5">
    <location>
        <begin position="511"/>
        <end position="839"/>
    </location>
</feature>
<feature type="compositionally biased region" description="Low complexity" evidence="5">
    <location>
        <begin position="203"/>
        <end position="216"/>
    </location>
</feature>
<dbReference type="PANTHER" id="PTHR24305:SF232">
    <property type="entry name" value="P450, PUTATIVE (EUROFUNG)-RELATED"/>
    <property type="match status" value="1"/>
</dbReference>
<feature type="compositionally biased region" description="Pro residues" evidence="5">
    <location>
        <begin position="762"/>
        <end position="772"/>
    </location>
</feature>
<comment type="similarity">
    <text evidence="2">Belongs to the cytochrome P450 family.</text>
</comment>
<dbReference type="InterPro" id="IPR050121">
    <property type="entry name" value="Cytochrome_P450_monoxygenase"/>
</dbReference>
<feature type="compositionally biased region" description="Low complexity" evidence="5">
    <location>
        <begin position="773"/>
        <end position="788"/>
    </location>
</feature>
<feature type="compositionally biased region" description="Gly residues" evidence="5">
    <location>
        <begin position="891"/>
        <end position="905"/>
    </location>
</feature>
<feature type="compositionally biased region" description="Basic and acidic residues" evidence="5">
    <location>
        <begin position="1051"/>
        <end position="1060"/>
    </location>
</feature>
<dbReference type="PANTHER" id="PTHR24305">
    <property type="entry name" value="CYTOCHROME P450"/>
    <property type="match status" value="1"/>
</dbReference>
<feature type="compositionally biased region" description="Low complexity" evidence="5">
    <location>
        <begin position="812"/>
        <end position="830"/>
    </location>
</feature>
<evidence type="ECO:0000313" key="7">
    <source>
        <dbReference type="Proteomes" id="UP000664859"/>
    </source>
</evidence>
<feature type="compositionally biased region" description="Low complexity" evidence="5">
    <location>
        <begin position="643"/>
        <end position="686"/>
    </location>
</feature>
<dbReference type="GO" id="GO:0020037">
    <property type="term" value="F:heme binding"/>
    <property type="evidence" value="ECO:0007669"/>
    <property type="project" value="InterPro"/>
</dbReference>
<sequence length="1408" mass="137787">MTAPPLLLRAPQAILAQPSVFVACGPRVDVCGAATRQRSEGASGGGGGDAGGARALRCPALGRASLQAALPAVQSAAAELVEHWAQAAAKGEVVTINAGALAYAYASTLRAALGCAPPVARCAADAAAAAAVASDCAVEHHRLRTFPGFWGSKAAKDRLRARVVESLSRGSEGGAGGGGGELAGGGGGSDSDEEASSSGSGGSSSSSVELEAPSDSEAQAGSNAQQQPEEEREEGGWQEGEDSGSSGAEGEHSSTQKGANKEEPAGDEEGAARGRRGEGLRGVTEDVGGRGSAVYPALLSSVLERWQAAGGGGQEPAEDPAVINMVATALVFGTTAGHDALRRGSAEQPAPSSRTPQLAPRGTLMLSAPPPPPPFPARGAAVGSALSWALYDVARHPRVQARIHAELTQGTQIRGTVAPQRSAVAAGAPPRATPQLSVGSKFSAGTTAPVHTVTTSTASAESARGMRPSEVANAAASAAAAAVTAVLAGSSVPSTVSVKASLAVERETDVLDTGGDRLRHTAVTSVGPPALLPLPPPPSTSPPRTSDAQEGAPGAAAAQQQAPRPDAGPAAAAAGAPRGHPGTPPPTPETAGEGEGFSGAATAAQPAAGATAAAAGGAAPPSSEDRSEEPTEEPSEQAREAEAAFAAVPGGAVRGEAAAAPAPSPPRRGANARQAGGALSPGASPAEVASEEGSAVRSDEAVGVPSVSSSLMGGEMVVEEEEGQGEEGGDEEGGGGAGTAEGVVTPTSRRSVRFHSDVTSPSSPPGLAPLLPPRASAPAAAAAATTAQVPPPLPRPTGGATPEGGEQEQEDAGAASGEGTVEESAAAAAAEARELPALPQRAAEFIRGLTGRATSSMASVRGSDADAASVAAAGSETVPSISEEEGEREGGSGGGGGAEEGGSAGGDDMDVDTAQEEEEVAEGDESMAEAGAGSEMVTEGEAPVAPQMTAVRRGSSGGGGGSSGSGSAGEGAVATAGGSGAAGDAPAGGDAQPRSDAQLSSDASGDSESGGESGFESGPESESEGGRGRELQDEVSGVVPAAAPPLLAERSAARREHDARGAGGRGAAAGPESEVFTHETVSMVASASVTATPLSTEEGGAGAGFLRSEGAGRGTAAALAQDDCWEEHPAARAATTRTVRRCSRTQASVLALSPPGNGTLRPQSYARRGAHASHSPPADRCQHRTPPPPPSWRSTLPLLYFTPLGAQVNAGWPYLEAALRESLRVHCPGGDVLFRRAAADATVGIGGAAAGGGGGGSGSGSGGGGGGDATVAVPEGTDVLLLTGALTRQDEHFTSAAAFWPERWLIGAGALAAPPSAAAFAHDTAAALPFGGGDGDGGCPGEELALLQLKASFCCMLLQVSPCVVVAVAAVLRRFHVALRVGHATPCAAHTLGFAAAPDRVDLVLVER</sequence>
<feature type="compositionally biased region" description="Low complexity" evidence="5">
    <location>
        <begin position="970"/>
        <end position="991"/>
    </location>
</feature>
<feature type="region of interest" description="Disordered" evidence="5">
    <location>
        <begin position="853"/>
        <end position="1076"/>
    </location>
</feature>
<dbReference type="GO" id="GO:0005506">
    <property type="term" value="F:iron ion binding"/>
    <property type="evidence" value="ECO:0007669"/>
    <property type="project" value="InterPro"/>
</dbReference>
<feature type="compositionally biased region" description="Gly residues" evidence="5">
    <location>
        <begin position="1249"/>
        <end position="1268"/>
    </location>
</feature>
<dbReference type="GO" id="GO:0016705">
    <property type="term" value="F:oxidoreductase activity, acting on paired donors, with incorporation or reduction of molecular oxygen"/>
    <property type="evidence" value="ECO:0007669"/>
    <property type="project" value="InterPro"/>
</dbReference>
<dbReference type="InterPro" id="IPR001128">
    <property type="entry name" value="Cyt_P450"/>
</dbReference>
<evidence type="ECO:0000256" key="1">
    <source>
        <dbReference type="ARBA" id="ARBA00001971"/>
    </source>
</evidence>
<dbReference type="Gene3D" id="1.10.630.10">
    <property type="entry name" value="Cytochrome P450"/>
    <property type="match status" value="1"/>
</dbReference>
<evidence type="ECO:0000256" key="3">
    <source>
        <dbReference type="ARBA" id="ARBA00022723"/>
    </source>
</evidence>
<feature type="compositionally biased region" description="Low complexity" evidence="5">
    <location>
        <begin position="599"/>
        <end position="621"/>
    </location>
</feature>
<dbReference type="InterPro" id="IPR036396">
    <property type="entry name" value="Cyt_P450_sf"/>
</dbReference>
<evidence type="ECO:0000256" key="4">
    <source>
        <dbReference type="ARBA" id="ARBA00023004"/>
    </source>
</evidence>
<feature type="region of interest" description="Disordered" evidence="5">
    <location>
        <begin position="340"/>
        <end position="371"/>
    </location>
</feature>
<keyword evidence="4" id="KW-0408">Iron</keyword>
<gene>
    <name evidence="6" type="ORF">JKP88DRAFT_326934</name>
</gene>
<dbReference type="SUPFAM" id="SSF48264">
    <property type="entry name" value="Cytochrome P450"/>
    <property type="match status" value="1"/>
</dbReference>